<dbReference type="Pfam" id="PF03781">
    <property type="entry name" value="FGE-sulfatase"/>
    <property type="match status" value="1"/>
</dbReference>
<dbReference type="NCBIfam" id="NF047832">
    <property type="entry name" value="caspase_w_EACC1"/>
    <property type="match status" value="1"/>
</dbReference>
<name>A0AA96WSE2_LEPBY</name>
<feature type="domain" description="Sulfatase-modifying factor enzyme-like" evidence="2">
    <location>
        <begin position="433"/>
        <end position="670"/>
    </location>
</feature>
<reference evidence="3" key="2">
    <citation type="submission" date="2023-07" db="EMBL/GenBank/DDBJ databases">
        <authorList>
            <person name="Bai X.-H."/>
            <person name="Wang H.-H."/>
            <person name="Wang J."/>
            <person name="Ma M.-Y."/>
            <person name="Hu H.-H."/>
            <person name="Song Z.-L."/>
            <person name="Ma H.-G."/>
            <person name="Fan Y."/>
            <person name="Du C.-Y."/>
            <person name="Xu J.-C."/>
        </authorList>
    </citation>
    <scope>NUCLEOTIDE SEQUENCE</scope>
    <source>
        <strain evidence="3">CZ1</strain>
    </source>
</reference>
<dbReference type="InterPro" id="IPR029030">
    <property type="entry name" value="Caspase-like_dom_sf"/>
</dbReference>
<evidence type="ECO:0000259" key="1">
    <source>
        <dbReference type="Pfam" id="PF00656"/>
    </source>
</evidence>
<dbReference type="InterPro" id="IPR011600">
    <property type="entry name" value="Pept_C14_caspase"/>
</dbReference>
<evidence type="ECO:0000313" key="3">
    <source>
        <dbReference type="EMBL" id="WNZ44493.1"/>
    </source>
</evidence>
<dbReference type="InterPro" id="IPR005532">
    <property type="entry name" value="SUMF_dom"/>
</dbReference>
<dbReference type="AlphaFoldDB" id="A0AA96WSE2"/>
<dbReference type="EMBL" id="CP130144">
    <property type="protein sequence ID" value="WNZ44493.1"/>
    <property type="molecule type" value="Genomic_DNA"/>
</dbReference>
<gene>
    <name evidence="3" type="ORF">Q2T42_22085</name>
</gene>
<dbReference type="PANTHER" id="PTHR23150">
    <property type="entry name" value="SULFATASE MODIFYING FACTOR 1, 2"/>
    <property type="match status" value="1"/>
</dbReference>
<dbReference type="InterPro" id="IPR042095">
    <property type="entry name" value="SUMF_sf"/>
</dbReference>
<proteinExistence type="predicted"/>
<dbReference type="InterPro" id="IPR018247">
    <property type="entry name" value="EF_Hand_1_Ca_BS"/>
</dbReference>
<dbReference type="Gene3D" id="3.40.50.1460">
    <property type="match status" value="1"/>
</dbReference>
<accession>A0AA96WSE2</accession>
<reference evidence="3" key="1">
    <citation type="journal article" date="2023" name="Plants (Basel)">
        <title>Genomic Analysis of Leptolyngbya boryana CZ1 Reveals Efficient Carbon Fixation Modules.</title>
        <authorList>
            <person name="Bai X."/>
            <person name="Wang H."/>
            <person name="Cheng W."/>
            <person name="Wang J."/>
            <person name="Ma M."/>
            <person name="Hu H."/>
            <person name="Song Z."/>
            <person name="Ma H."/>
            <person name="Fan Y."/>
            <person name="Du C."/>
            <person name="Xu J."/>
        </authorList>
    </citation>
    <scope>NUCLEOTIDE SEQUENCE</scope>
    <source>
        <strain evidence="3">CZ1</strain>
    </source>
</reference>
<dbReference type="GO" id="GO:0004197">
    <property type="term" value="F:cysteine-type endopeptidase activity"/>
    <property type="evidence" value="ECO:0007669"/>
    <property type="project" value="InterPro"/>
</dbReference>
<dbReference type="PANTHER" id="PTHR23150:SF19">
    <property type="entry name" value="FORMYLGLYCINE-GENERATING ENZYME"/>
    <property type="match status" value="1"/>
</dbReference>
<dbReference type="InterPro" id="IPR016187">
    <property type="entry name" value="CTDL_fold"/>
</dbReference>
<dbReference type="GO" id="GO:0120147">
    <property type="term" value="F:formylglycine-generating oxidase activity"/>
    <property type="evidence" value="ECO:0007669"/>
    <property type="project" value="TreeGrafter"/>
</dbReference>
<dbReference type="Gene3D" id="3.90.1580.10">
    <property type="entry name" value="paralog of FGE (formylglycine-generating enzyme)"/>
    <property type="match status" value="1"/>
</dbReference>
<dbReference type="SUPFAM" id="SSF52129">
    <property type="entry name" value="Caspase-like"/>
    <property type="match status" value="1"/>
</dbReference>
<protein>
    <submittedName>
        <fullName evidence="3">SUMF1/EgtB/PvdO family nonheme iron enzyme</fullName>
    </submittedName>
</protein>
<dbReference type="RefSeq" id="WP_316426571.1">
    <property type="nucleotide sequence ID" value="NZ_CP130144.1"/>
</dbReference>
<dbReference type="InterPro" id="IPR051043">
    <property type="entry name" value="Sulfatase_Mod_Factor_Kinase"/>
</dbReference>
<dbReference type="GO" id="GO:0006508">
    <property type="term" value="P:proteolysis"/>
    <property type="evidence" value="ECO:0007669"/>
    <property type="project" value="InterPro"/>
</dbReference>
<dbReference type="Pfam" id="PF00656">
    <property type="entry name" value="Peptidase_C14"/>
    <property type="match status" value="1"/>
</dbReference>
<feature type="domain" description="Peptidase C14 caspase" evidence="1">
    <location>
        <begin position="3"/>
        <end position="220"/>
    </location>
</feature>
<sequence length="677" mass="76058">MAKIALLIGVSEYAEGLKSLPAAVKDVAAMRSILSDPEIGGFERVVPLENPDLQTMQEEIATLFSECGEEDLLLLYFSGHGITDEVGKFYFSNRSSRKLADGRLNKGTAVPASFVHDQMENCESRRMVVILDCCNSGAFGANVARDEGTIDFSRQLGGEGRIVLTSSSAIEYSFERSGEELAIYTRYLVEGLRTGAADLDEDGLISANELHEFVRTKLMRAMPSMHPERYVVRDGEKIVLAKAEIGNPVRKYRKLVEELSSNGEIRPAGRKVLDLKASEFKLNAEVVQELEDEVLQPYREYQANLEEYEKLLAECKFPLDERDRGDLKHLQQALGLRDEDVKLIEQRITRRHFIKFAGFGGAGILGLSLLQIVGRLFQFKLPASSAFASSKEMALQNFEFDVVTVNAQGLEIDRQHKQAQFFVEDLGDGVTLEMVAIQGGKFVMGSPDNEVERLSSETPRHFVNVSSFCMGKFEVTQAQWAAVAKLPKVKIDLNPDPAKFKGNNRPVEQISWDEAIEFCDRLTRKTGEPYRLPSEAEWEYACRAGTTTPFHFGETITPELVNYDGNYTYANAAKGKYRETTIEVGSFPPNAFGLYEMHGNVWEWCADAWHESYVNAPVDGRVWEMESDRENNRRVVRGGSWINLPRYCRSATRSYNVAGFRDNYSGFRVVCSAPRTL</sequence>
<dbReference type="PROSITE" id="PS00018">
    <property type="entry name" value="EF_HAND_1"/>
    <property type="match status" value="1"/>
</dbReference>
<dbReference type="SUPFAM" id="SSF56436">
    <property type="entry name" value="C-type lectin-like"/>
    <property type="match status" value="1"/>
</dbReference>
<evidence type="ECO:0000259" key="2">
    <source>
        <dbReference type="Pfam" id="PF03781"/>
    </source>
</evidence>
<organism evidence="3">
    <name type="scientific">Leptolyngbya boryana CZ1</name>
    <dbReference type="NCBI Taxonomy" id="3060204"/>
    <lineage>
        <taxon>Bacteria</taxon>
        <taxon>Bacillati</taxon>
        <taxon>Cyanobacteriota</taxon>
        <taxon>Cyanophyceae</taxon>
        <taxon>Leptolyngbyales</taxon>
        <taxon>Leptolyngbyaceae</taxon>
        <taxon>Leptolyngbya group</taxon>
        <taxon>Leptolyngbya</taxon>
    </lineage>
</organism>